<dbReference type="InterPro" id="IPR039163">
    <property type="entry name" value="EMC7"/>
</dbReference>
<evidence type="ECO:0000313" key="11">
    <source>
        <dbReference type="Proteomes" id="UP000636479"/>
    </source>
</evidence>
<proteinExistence type="predicted"/>
<dbReference type="OrthoDB" id="27095at2759"/>
<keyword evidence="3 8" id="KW-0732">Signal</keyword>
<keyword evidence="5 7" id="KW-0472">Membrane</keyword>
<evidence type="ECO:0000256" key="4">
    <source>
        <dbReference type="ARBA" id="ARBA00022989"/>
    </source>
</evidence>
<accession>A0A8H6SWI6</accession>
<evidence type="ECO:0000313" key="10">
    <source>
        <dbReference type="EMBL" id="KAF7306664.1"/>
    </source>
</evidence>
<reference evidence="10" key="1">
    <citation type="submission" date="2020-05" db="EMBL/GenBank/DDBJ databases">
        <title>Mycena genomes resolve the evolution of fungal bioluminescence.</title>
        <authorList>
            <person name="Tsai I.J."/>
        </authorList>
    </citation>
    <scope>NUCLEOTIDE SEQUENCE</scope>
    <source>
        <strain evidence="10">171206Taipei</strain>
    </source>
</reference>
<keyword evidence="11" id="KW-1185">Reference proteome</keyword>
<feature type="signal peptide" evidence="8">
    <location>
        <begin position="1"/>
        <end position="19"/>
    </location>
</feature>
<evidence type="ECO:0000256" key="7">
    <source>
        <dbReference type="SAM" id="Phobius"/>
    </source>
</evidence>
<keyword evidence="4 7" id="KW-1133">Transmembrane helix</keyword>
<dbReference type="PANTHER" id="PTHR13605:SF4">
    <property type="entry name" value="ER MEMBRANE PROTEIN COMPLEX SUBUNIT 7"/>
    <property type="match status" value="1"/>
</dbReference>
<dbReference type="Proteomes" id="UP000636479">
    <property type="component" value="Unassembled WGS sequence"/>
</dbReference>
<dbReference type="InterPro" id="IPR019008">
    <property type="entry name" value="Beta_sandwich_EMC7"/>
</dbReference>
<dbReference type="Pfam" id="PF09430">
    <property type="entry name" value="EMC7_beta-sandw"/>
    <property type="match status" value="1"/>
</dbReference>
<dbReference type="PANTHER" id="PTHR13605">
    <property type="entry name" value="ER MEMBRANE PROTEIN COMPLEX SUBUNIT 7"/>
    <property type="match status" value="1"/>
</dbReference>
<evidence type="ECO:0000259" key="9">
    <source>
        <dbReference type="Pfam" id="PF09430"/>
    </source>
</evidence>
<evidence type="ECO:0000256" key="8">
    <source>
        <dbReference type="SAM" id="SignalP"/>
    </source>
</evidence>
<evidence type="ECO:0000256" key="2">
    <source>
        <dbReference type="ARBA" id="ARBA00022692"/>
    </source>
</evidence>
<dbReference type="GeneID" id="59343907"/>
<keyword evidence="2 7" id="KW-0812">Transmembrane</keyword>
<feature type="region of interest" description="Disordered" evidence="6">
    <location>
        <begin position="215"/>
        <end position="240"/>
    </location>
</feature>
<comment type="caution">
    <text evidence="10">The sequence shown here is derived from an EMBL/GenBank/DDBJ whole genome shotgun (WGS) entry which is preliminary data.</text>
</comment>
<evidence type="ECO:0000256" key="6">
    <source>
        <dbReference type="SAM" id="MobiDB-lite"/>
    </source>
</evidence>
<protein>
    <submittedName>
        <fullName evidence="10">DUF2012 domain-containing protein</fullName>
    </submittedName>
</protein>
<dbReference type="RefSeq" id="XP_037221683.1">
    <property type="nucleotide sequence ID" value="XM_037361391.1"/>
</dbReference>
<feature type="chain" id="PRO_5034335293" evidence="8">
    <location>
        <begin position="20"/>
        <end position="240"/>
    </location>
</feature>
<feature type="domain" description="ER membrane protein complex subunit 7 beta-sandwich" evidence="9">
    <location>
        <begin position="67"/>
        <end position="161"/>
    </location>
</feature>
<feature type="transmembrane region" description="Helical" evidence="7">
    <location>
        <begin position="150"/>
        <end position="175"/>
    </location>
</feature>
<evidence type="ECO:0000256" key="1">
    <source>
        <dbReference type="ARBA" id="ARBA00004167"/>
    </source>
</evidence>
<dbReference type="AlphaFoldDB" id="A0A8H6SWI6"/>
<dbReference type="GO" id="GO:0072546">
    <property type="term" value="C:EMC complex"/>
    <property type="evidence" value="ECO:0007669"/>
    <property type="project" value="TreeGrafter"/>
</dbReference>
<name>A0A8H6SWI6_9AGAR</name>
<sequence>MTVFVFLLSLLSFALSILAVDVKGSIKWNELCPDVRTLGSAQAILDHGYYKGSIIFDGSFTMYLQFLVLFHSSSSISRPNVSHGVYILSIVSHDHVFDQLRIDVHETGYFVRPYSVGTALNPPSTIIMPEIALLARATHSYYMPPQSFNLMGMLGSPMVLLFIFGGGMVLAMPYLMNNMDPEMMKEFRESQAKASQLQSAMASGDLRAGFSALMAEEPPAAAPAPPGVPKTRSGPKNRRR</sequence>
<evidence type="ECO:0000256" key="3">
    <source>
        <dbReference type="ARBA" id="ARBA00022729"/>
    </source>
</evidence>
<gene>
    <name evidence="10" type="ORF">MIND_00458000</name>
</gene>
<organism evidence="10 11">
    <name type="scientific">Mycena indigotica</name>
    <dbReference type="NCBI Taxonomy" id="2126181"/>
    <lineage>
        <taxon>Eukaryota</taxon>
        <taxon>Fungi</taxon>
        <taxon>Dikarya</taxon>
        <taxon>Basidiomycota</taxon>
        <taxon>Agaricomycotina</taxon>
        <taxon>Agaricomycetes</taxon>
        <taxon>Agaricomycetidae</taxon>
        <taxon>Agaricales</taxon>
        <taxon>Marasmiineae</taxon>
        <taxon>Mycenaceae</taxon>
        <taxon>Mycena</taxon>
    </lineage>
</organism>
<comment type="subcellular location">
    <subcellularLocation>
        <location evidence="1">Membrane</location>
        <topology evidence="1">Single-pass membrane protein</topology>
    </subcellularLocation>
</comment>
<dbReference type="EMBL" id="JACAZF010000004">
    <property type="protein sequence ID" value="KAF7306664.1"/>
    <property type="molecule type" value="Genomic_DNA"/>
</dbReference>
<evidence type="ECO:0000256" key="5">
    <source>
        <dbReference type="ARBA" id="ARBA00023136"/>
    </source>
</evidence>